<keyword evidence="3" id="KW-1185">Reference proteome</keyword>
<keyword evidence="1" id="KW-0812">Transmembrane</keyword>
<keyword evidence="1" id="KW-1133">Transmembrane helix</keyword>
<feature type="transmembrane region" description="Helical" evidence="1">
    <location>
        <begin position="297"/>
        <end position="317"/>
    </location>
</feature>
<dbReference type="RefSeq" id="WP_173680032.1">
    <property type="nucleotide sequence ID" value="NZ_JAAZWO010000007.1"/>
</dbReference>
<evidence type="ECO:0000313" key="3">
    <source>
        <dbReference type="Proteomes" id="UP000563151"/>
    </source>
</evidence>
<evidence type="ECO:0000256" key="1">
    <source>
        <dbReference type="SAM" id="Phobius"/>
    </source>
</evidence>
<sequence length="677" mass="77902">MKIKLKKIILCFLITVINILIIGERIYAQDINLNAKTYFNGKVKVGCINPIEITVESLGKDLNGKLCLYIEDEKYEHNINISSNNIKSYTFSVPIKKTIKSIKISIMEMDKILAEKQIPIEICDNKTLFLGILSDNVNNYNLLKNININPIDIKNVEIIDLKNKNLSLEYMQNLNLIVIDDFNSQGLTNEQQENLDKWLNVGGIVFIGKYKYGYKNLSGVFEKINETIAVGKGAIVPIGFDLTDKKNILQFNKVIMKNMNKDFLYKLTQNINFKDEGIKSEKLKNSANNMLKININIIYFLISVLFIYIIIFLILIFSKRSKAYLWGATILGFSLIVFVVYFIADIGKEKITSASLNRYSGHICTTNSLLNVYPYKKDLSISLKDSLVMCQQGTGKYSLNPIEKKITYNPTLETNYLYNISMNNMEKKIENKLVLDKNQIKGDIVNQLPYKLKDCFLIVGDTVVKIGDLDSKEKIKLEYTLDHNLKDNGDYEYLNNIEKMISDKYGKEFLKYYFNLNDIDELNCKLIGFSKTKLNADVNGKMRKLNDMDMEVLPVNIEFSKNEINISHGIVQPIVEKQFGDKEGNIREYTFKKDEYIKMYYLIPKNINAKKINLSNTFGEGKFSIQIFNYSLNKWENLNSLVISNLQHINENKLLCLRIKGEGRLIIPELSLQGTLN</sequence>
<dbReference type="AlphaFoldDB" id="A0A923IZX5"/>
<comment type="caution">
    <text evidence="2">The sequence shown here is derived from an EMBL/GenBank/DDBJ whole genome shotgun (WGS) entry which is preliminary data.</text>
</comment>
<gene>
    <name evidence="2" type="ORF">HGG79_08105</name>
</gene>
<reference evidence="2 3" key="1">
    <citation type="submission" date="2020-04" db="EMBL/GenBank/DDBJ databases">
        <title>Genomic insights into acetone-butanol-ethanol (ABE) fermentation by sequencing solventogenic clostridia strains.</title>
        <authorList>
            <person name="Brown S."/>
        </authorList>
    </citation>
    <scope>NUCLEOTIDE SEQUENCE [LARGE SCALE GENOMIC DNA]</scope>
    <source>
        <strain evidence="2 3">DJ011</strain>
    </source>
</reference>
<accession>A0A923IZX5</accession>
<evidence type="ECO:0000313" key="2">
    <source>
        <dbReference type="EMBL" id="MBC2397736.1"/>
    </source>
</evidence>
<dbReference type="Proteomes" id="UP000563151">
    <property type="component" value="Unassembled WGS sequence"/>
</dbReference>
<feature type="transmembrane region" description="Helical" evidence="1">
    <location>
        <begin position="324"/>
        <end position="344"/>
    </location>
</feature>
<dbReference type="EMBL" id="JAAZWO010000007">
    <property type="protein sequence ID" value="MBC2397736.1"/>
    <property type="molecule type" value="Genomic_DNA"/>
</dbReference>
<name>A0A923IZX5_CLOTT</name>
<proteinExistence type="predicted"/>
<keyword evidence="1" id="KW-0472">Membrane</keyword>
<protein>
    <submittedName>
        <fullName evidence="2">Uncharacterized protein</fullName>
    </submittedName>
</protein>
<organism evidence="2 3">
    <name type="scientific">Clostridium tetanomorphum</name>
    <dbReference type="NCBI Taxonomy" id="1553"/>
    <lineage>
        <taxon>Bacteria</taxon>
        <taxon>Bacillati</taxon>
        <taxon>Bacillota</taxon>
        <taxon>Clostridia</taxon>
        <taxon>Eubacteriales</taxon>
        <taxon>Clostridiaceae</taxon>
        <taxon>Clostridium</taxon>
    </lineage>
</organism>